<evidence type="ECO:0000313" key="1">
    <source>
        <dbReference type="EMBL" id="QDU45453.1"/>
    </source>
</evidence>
<organism evidence="1 2">
    <name type="scientific">Symmachiella dynata</name>
    <dbReference type="NCBI Taxonomy" id="2527995"/>
    <lineage>
        <taxon>Bacteria</taxon>
        <taxon>Pseudomonadati</taxon>
        <taxon>Planctomycetota</taxon>
        <taxon>Planctomycetia</taxon>
        <taxon>Planctomycetales</taxon>
        <taxon>Planctomycetaceae</taxon>
        <taxon>Symmachiella</taxon>
    </lineage>
</organism>
<dbReference type="EMBL" id="CP036276">
    <property type="protein sequence ID" value="QDU45453.1"/>
    <property type="molecule type" value="Genomic_DNA"/>
</dbReference>
<dbReference type="Proteomes" id="UP000319383">
    <property type="component" value="Chromosome"/>
</dbReference>
<protein>
    <submittedName>
        <fullName evidence="1">Uncharacterized protein</fullName>
    </submittedName>
</protein>
<sequence length="37" mass="4100">MTAASDPSAKKAARQLNVARLFVMFIMAGFTRRSLLE</sequence>
<dbReference type="AlphaFoldDB" id="A0A517ZSM3"/>
<dbReference type="KEGG" id="sdyn:Mal52_39470"/>
<keyword evidence="2" id="KW-1185">Reference proteome</keyword>
<name>A0A517ZSM3_9PLAN</name>
<accession>A0A517ZSM3</accession>
<gene>
    <name evidence="1" type="ORF">Mal52_39470</name>
</gene>
<evidence type="ECO:0000313" key="2">
    <source>
        <dbReference type="Proteomes" id="UP000319383"/>
    </source>
</evidence>
<proteinExistence type="predicted"/>
<reference evidence="1 2" key="1">
    <citation type="submission" date="2019-02" db="EMBL/GenBank/DDBJ databases">
        <title>Deep-cultivation of Planctomycetes and their phenomic and genomic characterization uncovers novel biology.</title>
        <authorList>
            <person name="Wiegand S."/>
            <person name="Jogler M."/>
            <person name="Boedeker C."/>
            <person name="Pinto D."/>
            <person name="Vollmers J."/>
            <person name="Rivas-Marin E."/>
            <person name="Kohn T."/>
            <person name="Peeters S.H."/>
            <person name="Heuer A."/>
            <person name="Rast P."/>
            <person name="Oberbeckmann S."/>
            <person name="Bunk B."/>
            <person name="Jeske O."/>
            <person name="Meyerdierks A."/>
            <person name="Storesund J.E."/>
            <person name="Kallscheuer N."/>
            <person name="Luecker S."/>
            <person name="Lage O.M."/>
            <person name="Pohl T."/>
            <person name="Merkel B.J."/>
            <person name="Hornburger P."/>
            <person name="Mueller R.-W."/>
            <person name="Bruemmer F."/>
            <person name="Labrenz M."/>
            <person name="Spormann A.M."/>
            <person name="Op den Camp H."/>
            <person name="Overmann J."/>
            <person name="Amann R."/>
            <person name="Jetten M.S.M."/>
            <person name="Mascher T."/>
            <person name="Medema M.H."/>
            <person name="Devos D.P."/>
            <person name="Kaster A.-K."/>
            <person name="Ovreas L."/>
            <person name="Rohde M."/>
            <person name="Galperin M.Y."/>
            <person name="Jogler C."/>
        </authorList>
    </citation>
    <scope>NUCLEOTIDE SEQUENCE [LARGE SCALE GENOMIC DNA]</scope>
    <source>
        <strain evidence="1 2">Mal52</strain>
    </source>
</reference>